<evidence type="ECO:0000256" key="1">
    <source>
        <dbReference type="SAM" id="Phobius"/>
    </source>
</evidence>
<evidence type="ECO:0000313" key="2">
    <source>
        <dbReference type="EMBL" id="SVB57128.1"/>
    </source>
</evidence>
<dbReference type="AlphaFoldDB" id="A0A382F289"/>
<proteinExistence type="predicted"/>
<name>A0A382F289_9ZZZZ</name>
<gene>
    <name evidence="2" type="ORF">METZ01_LOCUS209982</name>
</gene>
<keyword evidence="1" id="KW-0812">Transmembrane</keyword>
<keyword evidence="1" id="KW-1133">Transmembrane helix</keyword>
<protein>
    <submittedName>
        <fullName evidence="2">Uncharacterized protein</fullName>
    </submittedName>
</protein>
<dbReference type="EMBL" id="UINC01047626">
    <property type="protein sequence ID" value="SVB57128.1"/>
    <property type="molecule type" value="Genomic_DNA"/>
</dbReference>
<organism evidence="2">
    <name type="scientific">marine metagenome</name>
    <dbReference type="NCBI Taxonomy" id="408172"/>
    <lineage>
        <taxon>unclassified sequences</taxon>
        <taxon>metagenomes</taxon>
        <taxon>ecological metagenomes</taxon>
    </lineage>
</organism>
<feature type="transmembrane region" description="Helical" evidence="1">
    <location>
        <begin position="51"/>
        <end position="69"/>
    </location>
</feature>
<reference evidence="2" key="1">
    <citation type="submission" date="2018-05" db="EMBL/GenBank/DDBJ databases">
        <authorList>
            <person name="Lanie J.A."/>
            <person name="Ng W.-L."/>
            <person name="Kazmierczak K.M."/>
            <person name="Andrzejewski T.M."/>
            <person name="Davidsen T.M."/>
            <person name="Wayne K.J."/>
            <person name="Tettelin H."/>
            <person name="Glass J.I."/>
            <person name="Rusch D."/>
            <person name="Podicherti R."/>
            <person name="Tsui H.-C.T."/>
            <person name="Winkler M.E."/>
        </authorList>
    </citation>
    <scope>NUCLEOTIDE SEQUENCE</scope>
</reference>
<sequence length="71" mass="7752">MYRWLALLFLAISMTGVHAEDEIPEVVQNETAIEPQSSDDDDDDGISNETIIMAAGVLGVCIMVAAVIMRR</sequence>
<keyword evidence="1" id="KW-0472">Membrane</keyword>
<accession>A0A382F289</accession>